<keyword evidence="2" id="KW-1133">Transmembrane helix</keyword>
<evidence type="ECO:0000256" key="1">
    <source>
        <dbReference type="SAM" id="MobiDB-lite"/>
    </source>
</evidence>
<accession>A0ABP0I4L1</accession>
<name>A0ABP0I4L1_9DINO</name>
<evidence type="ECO:0000256" key="2">
    <source>
        <dbReference type="SAM" id="Phobius"/>
    </source>
</evidence>
<protein>
    <submittedName>
        <fullName evidence="4">Uncharacterized protein</fullName>
    </submittedName>
</protein>
<feature type="transmembrane region" description="Helical" evidence="2">
    <location>
        <begin position="319"/>
        <end position="344"/>
    </location>
</feature>
<feature type="transmembrane region" description="Helical" evidence="2">
    <location>
        <begin position="491"/>
        <end position="511"/>
    </location>
</feature>
<reference evidence="4 5" key="1">
    <citation type="submission" date="2024-02" db="EMBL/GenBank/DDBJ databases">
        <authorList>
            <person name="Chen Y."/>
            <person name="Shah S."/>
            <person name="Dougan E. K."/>
            <person name="Thang M."/>
            <person name="Chan C."/>
        </authorList>
    </citation>
    <scope>NUCLEOTIDE SEQUENCE [LARGE SCALE GENOMIC DNA]</scope>
</reference>
<dbReference type="Proteomes" id="UP001642464">
    <property type="component" value="Unassembled WGS sequence"/>
</dbReference>
<proteinExistence type="predicted"/>
<dbReference type="EMBL" id="CAXAMM010002448">
    <property type="protein sequence ID" value="CAK8996195.1"/>
    <property type="molecule type" value="Genomic_DNA"/>
</dbReference>
<evidence type="ECO:0000313" key="4">
    <source>
        <dbReference type="EMBL" id="CAK8996245.1"/>
    </source>
</evidence>
<feature type="compositionally biased region" description="Low complexity" evidence="1">
    <location>
        <begin position="1"/>
        <end position="11"/>
    </location>
</feature>
<feature type="transmembrane region" description="Helical" evidence="2">
    <location>
        <begin position="364"/>
        <end position="385"/>
    </location>
</feature>
<evidence type="ECO:0000313" key="3">
    <source>
        <dbReference type="EMBL" id="CAK8996195.1"/>
    </source>
</evidence>
<keyword evidence="5" id="KW-1185">Reference proteome</keyword>
<feature type="transmembrane region" description="Helical" evidence="2">
    <location>
        <begin position="458"/>
        <end position="479"/>
    </location>
</feature>
<comment type="caution">
    <text evidence="4">The sequence shown here is derived from an EMBL/GenBank/DDBJ whole genome shotgun (WGS) entry which is preliminary data.</text>
</comment>
<feature type="transmembrane region" description="Helical" evidence="2">
    <location>
        <begin position="405"/>
        <end position="425"/>
    </location>
</feature>
<keyword evidence="2" id="KW-0812">Transmembrane</keyword>
<sequence>MALKLPTANPLPNGPGGGWLSPVARTRPILRSFTVDGVSQLADEEEQERPAPLLKSLPRDTGSLDLTGTMAQMGLPSILRRRADAREDPDRPPASPRWTCAEEVDTWTSLKTERQLKPVDLPPQKCHNWVLDFERLFTQFFVQVRPSRLRGLWDSCEAIAQPEDVAAAWAEETATYIIRHAHICHSYWPYVQLEYATVHQRLLQEMEWTVEWSSSKRYCVVVTLLPERVCHRLLWAIGDTRLPDGFLRHLQQSLQCRWRSHRFRCADNLLRPWGTFQTLLVLCTVILVKCFQSADALFQEVYRQGIRDPTQRDEALDHLASRLLCLGGFGHLWVFYMVASVFPLRTLHSPFHRDLGSMAAYSNYSLQATRVLLPLVSTGQLLALLVRFDRLHISVSLSHLNQHSFMLVCASMLPILAISVCIGMRSSFYSYYHASSILLASMSGVVSIGFTAYLEVGWAVLFVAAVLFAWLLLFAQYTAEFTKANLLKAAQIQWACVHCLVVLGLVLAIALEVEAGFARRFVKLFCETQTLVPIKVCQRLMGGHA</sequence>
<evidence type="ECO:0000313" key="5">
    <source>
        <dbReference type="Proteomes" id="UP001642464"/>
    </source>
</evidence>
<feature type="region of interest" description="Disordered" evidence="1">
    <location>
        <begin position="1"/>
        <end position="20"/>
    </location>
</feature>
<keyword evidence="2" id="KW-0472">Membrane</keyword>
<organism evidence="4 5">
    <name type="scientific">Durusdinium trenchii</name>
    <dbReference type="NCBI Taxonomy" id="1381693"/>
    <lineage>
        <taxon>Eukaryota</taxon>
        <taxon>Sar</taxon>
        <taxon>Alveolata</taxon>
        <taxon>Dinophyceae</taxon>
        <taxon>Suessiales</taxon>
        <taxon>Symbiodiniaceae</taxon>
        <taxon>Durusdinium</taxon>
    </lineage>
</organism>
<feature type="transmembrane region" description="Helical" evidence="2">
    <location>
        <begin position="431"/>
        <end position="451"/>
    </location>
</feature>
<feature type="region of interest" description="Disordered" evidence="1">
    <location>
        <begin position="40"/>
        <end position="68"/>
    </location>
</feature>
<gene>
    <name evidence="3" type="ORF">SCF082_LOCUS4683</name>
    <name evidence="4" type="ORF">SCF082_LOCUS4703</name>
</gene>
<dbReference type="EMBL" id="CAXAMM010002459">
    <property type="protein sequence ID" value="CAK8996245.1"/>
    <property type="molecule type" value="Genomic_DNA"/>
</dbReference>